<dbReference type="GO" id="GO:0005886">
    <property type="term" value="C:plasma membrane"/>
    <property type="evidence" value="ECO:0007669"/>
    <property type="project" value="TreeGrafter"/>
</dbReference>
<proteinExistence type="inferred from homology"/>
<evidence type="ECO:0000256" key="3">
    <source>
        <dbReference type="ARBA" id="ARBA00022692"/>
    </source>
</evidence>
<evidence type="ECO:0000256" key="6">
    <source>
        <dbReference type="RuleBase" id="RU004379"/>
    </source>
</evidence>
<dbReference type="CDD" id="cd10432">
    <property type="entry name" value="BI-1-like_bacterial"/>
    <property type="match status" value="1"/>
</dbReference>
<dbReference type="OrthoDB" id="9793828at2"/>
<feature type="transmembrane region" description="Helical" evidence="6">
    <location>
        <begin position="90"/>
        <end position="108"/>
    </location>
</feature>
<keyword evidence="8" id="KW-1185">Reference proteome</keyword>
<name>A0A5D3WI86_9BACT</name>
<dbReference type="Proteomes" id="UP000324159">
    <property type="component" value="Unassembled WGS sequence"/>
</dbReference>
<dbReference type="PANTHER" id="PTHR23291:SF50">
    <property type="entry name" value="PROTEIN LIFEGUARD 4"/>
    <property type="match status" value="1"/>
</dbReference>
<dbReference type="RefSeq" id="WP_148897027.1">
    <property type="nucleotide sequence ID" value="NZ_VNIB01000017.1"/>
</dbReference>
<evidence type="ECO:0000256" key="5">
    <source>
        <dbReference type="ARBA" id="ARBA00023136"/>
    </source>
</evidence>
<feature type="transmembrane region" description="Helical" evidence="6">
    <location>
        <begin position="167"/>
        <end position="186"/>
    </location>
</feature>
<feature type="transmembrane region" description="Helical" evidence="6">
    <location>
        <begin position="25"/>
        <end position="46"/>
    </location>
</feature>
<dbReference type="PANTHER" id="PTHR23291">
    <property type="entry name" value="BAX INHIBITOR-RELATED"/>
    <property type="match status" value="1"/>
</dbReference>
<keyword evidence="5 6" id="KW-0472">Membrane</keyword>
<feature type="transmembrane region" description="Helical" evidence="6">
    <location>
        <begin position="114"/>
        <end position="132"/>
    </location>
</feature>
<accession>A0A5D3WI86</accession>
<dbReference type="Pfam" id="PF01027">
    <property type="entry name" value="Bax1-I"/>
    <property type="match status" value="1"/>
</dbReference>
<evidence type="ECO:0000256" key="4">
    <source>
        <dbReference type="ARBA" id="ARBA00022989"/>
    </source>
</evidence>
<feature type="transmembrane region" description="Helical" evidence="6">
    <location>
        <begin position="58"/>
        <end position="78"/>
    </location>
</feature>
<comment type="similarity">
    <text evidence="2 6">Belongs to the BI1 family.</text>
</comment>
<evidence type="ECO:0008006" key="9">
    <source>
        <dbReference type="Google" id="ProtNLM"/>
    </source>
</evidence>
<keyword evidence="3 6" id="KW-0812">Transmembrane</keyword>
<feature type="transmembrane region" description="Helical" evidence="6">
    <location>
        <begin position="144"/>
        <end position="161"/>
    </location>
</feature>
<evidence type="ECO:0000313" key="7">
    <source>
        <dbReference type="EMBL" id="TYO95769.1"/>
    </source>
</evidence>
<gene>
    <name evidence="7" type="ORF">EDC39_11726</name>
</gene>
<dbReference type="EMBL" id="VNIB01000017">
    <property type="protein sequence ID" value="TYO95769.1"/>
    <property type="molecule type" value="Genomic_DNA"/>
</dbReference>
<evidence type="ECO:0000313" key="8">
    <source>
        <dbReference type="Proteomes" id="UP000324159"/>
    </source>
</evidence>
<comment type="caution">
    <text evidence="7">The sequence shown here is derived from an EMBL/GenBank/DDBJ whole genome shotgun (WGS) entry which is preliminary data.</text>
</comment>
<dbReference type="InterPro" id="IPR006214">
    <property type="entry name" value="Bax_inhibitor_1-related"/>
</dbReference>
<keyword evidence="4 6" id="KW-1133">Transmembrane helix</keyword>
<reference evidence="7 8" key="1">
    <citation type="submission" date="2019-07" db="EMBL/GenBank/DDBJ databases">
        <title>Genomic Encyclopedia of Type Strains, Phase IV (KMG-IV): sequencing the most valuable type-strain genomes for metagenomic binning, comparative biology and taxonomic classification.</title>
        <authorList>
            <person name="Goeker M."/>
        </authorList>
    </citation>
    <scope>NUCLEOTIDE SEQUENCE [LARGE SCALE GENOMIC DNA]</scope>
    <source>
        <strain evidence="7 8">SS015</strain>
    </source>
</reference>
<feature type="transmembrane region" description="Helical" evidence="6">
    <location>
        <begin position="207"/>
        <end position="230"/>
    </location>
</feature>
<sequence>MLNPKPPIITATATVGSASRFLPRVYGWMTAGLALTALAALLTLSSPDLLRLIFGNRMVFYVLIFGELGLVIALSAAINRIGVTTATLIFLLYSALNGVTFAAIFLVYTSSSIASTFFIAAGTFAAMSVYGYTTRRDLTGWGSFFFMGLVGIIIASLVNIFLQSAMITWVVSYIGVFVFVGLTAYDTQKIKQIGEAGFASEDGRKKAAIIGALRLYLDFINLFLMLLRILGNRR</sequence>
<protein>
    <recommendedName>
        <fullName evidence="9">Modulator of FtsH protease</fullName>
    </recommendedName>
</protein>
<organism evidence="7 8">
    <name type="scientific">Geothermobacter ehrlichii</name>
    <dbReference type="NCBI Taxonomy" id="213224"/>
    <lineage>
        <taxon>Bacteria</taxon>
        <taxon>Pseudomonadati</taxon>
        <taxon>Thermodesulfobacteriota</taxon>
        <taxon>Desulfuromonadia</taxon>
        <taxon>Desulfuromonadales</taxon>
        <taxon>Geothermobacteraceae</taxon>
        <taxon>Geothermobacter</taxon>
    </lineage>
</organism>
<evidence type="ECO:0000256" key="2">
    <source>
        <dbReference type="ARBA" id="ARBA00010350"/>
    </source>
</evidence>
<dbReference type="AlphaFoldDB" id="A0A5D3WI86"/>
<comment type="subcellular location">
    <subcellularLocation>
        <location evidence="1">Membrane</location>
        <topology evidence="1">Multi-pass membrane protein</topology>
    </subcellularLocation>
</comment>
<evidence type="ECO:0000256" key="1">
    <source>
        <dbReference type="ARBA" id="ARBA00004141"/>
    </source>
</evidence>